<sequence>MMEDSGAVISVPDSVPDCNVRVIVVTAGDMEELGTKPINEDGFEAEGCDGDAKGVDGEKTGKEGGGENEDPDETATNDDRENKDDDGESGGDGGQTKDNDGEDKDRNEYGRAEDIENCEDGDSPLLVEIDSGKETKDDDGDKDGNESSIVLKLLLDSSQMRCLLKNDGTTIDEMLTISGAQIRILPRDDLPPCALPSDAVVEIYRESGVLRRGLELVAQQIVENSFPFLDAHVQSSGPSSQSTNQSHPIHMQSRHHSIPRMFDMVHRMAVILAVRSQLWMVFLTPRSALLLSLDQLNQPAIITNTTVEVLVPRSVVPAIKGAAGGCLKQIRQFSDARITIRESKPWEKDTAIIISGTPEQTQAAQSLIQAFVMIEQETNQS</sequence>
<organism evidence="1 2">
    <name type="scientific">Melastoma candidum</name>
    <dbReference type="NCBI Taxonomy" id="119954"/>
    <lineage>
        <taxon>Eukaryota</taxon>
        <taxon>Viridiplantae</taxon>
        <taxon>Streptophyta</taxon>
        <taxon>Embryophyta</taxon>
        <taxon>Tracheophyta</taxon>
        <taxon>Spermatophyta</taxon>
        <taxon>Magnoliopsida</taxon>
        <taxon>eudicotyledons</taxon>
        <taxon>Gunneridae</taxon>
        <taxon>Pentapetalae</taxon>
        <taxon>rosids</taxon>
        <taxon>malvids</taxon>
        <taxon>Myrtales</taxon>
        <taxon>Melastomataceae</taxon>
        <taxon>Melastomatoideae</taxon>
        <taxon>Melastomateae</taxon>
        <taxon>Melastoma</taxon>
    </lineage>
</organism>
<proteinExistence type="predicted"/>
<evidence type="ECO:0000313" key="2">
    <source>
        <dbReference type="Proteomes" id="UP001057402"/>
    </source>
</evidence>
<reference evidence="2" key="1">
    <citation type="journal article" date="2023" name="Front. Plant Sci.">
        <title>Chromosomal-level genome assembly of Melastoma candidum provides insights into trichome evolution.</title>
        <authorList>
            <person name="Zhong Y."/>
            <person name="Wu W."/>
            <person name="Sun C."/>
            <person name="Zou P."/>
            <person name="Liu Y."/>
            <person name="Dai S."/>
            <person name="Zhou R."/>
        </authorList>
    </citation>
    <scope>NUCLEOTIDE SEQUENCE [LARGE SCALE GENOMIC DNA]</scope>
</reference>
<name>A0ACB9QJ45_9MYRT</name>
<accession>A0ACB9QJ45</accession>
<keyword evidence="2" id="KW-1185">Reference proteome</keyword>
<evidence type="ECO:0000313" key="1">
    <source>
        <dbReference type="EMBL" id="KAI4366511.1"/>
    </source>
</evidence>
<dbReference type="Proteomes" id="UP001057402">
    <property type="component" value="Chromosome 6"/>
</dbReference>
<protein>
    <submittedName>
        <fullName evidence="1">Uncharacterized protein</fullName>
    </submittedName>
</protein>
<dbReference type="EMBL" id="CM042885">
    <property type="protein sequence ID" value="KAI4366511.1"/>
    <property type="molecule type" value="Genomic_DNA"/>
</dbReference>
<gene>
    <name evidence="1" type="ORF">MLD38_022381</name>
</gene>
<comment type="caution">
    <text evidence="1">The sequence shown here is derived from an EMBL/GenBank/DDBJ whole genome shotgun (WGS) entry which is preliminary data.</text>
</comment>